<feature type="signal peptide" evidence="1">
    <location>
        <begin position="1"/>
        <end position="29"/>
    </location>
</feature>
<dbReference type="Pfam" id="PF09084">
    <property type="entry name" value="NMT1"/>
    <property type="match status" value="1"/>
</dbReference>
<dbReference type="InterPro" id="IPR006311">
    <property type="entry name" value="TAT_signal"/>
</dbReference>
<dbReference type="PANTHER" id="PTHR30024">
    <property type="entry name" value="ALIPHATIC SULFONATES-BINDING PROTEIN-RELATED"/>
    <property type="match status" value="1"/>
</dbReference>
<gene>
    <name evidence="3" type="ORF">EDD54_0690</name>
</gene>
<dbReference type="Gene3D" id="3.40.190.10">
    <property type="entry name" value="Periplasmic binding protein-like II"/>
    <property type="match status" value="2"/>
</dbReference>
<keyword evidence="4" id="KW-1185">Reference proteome</keyword>
<reference evidence="3 4" key="1">
    <citation type="submission" date="2019-03" db="EMBL/GenBank/DDBJ databases">
        <title>Genomic Encyclopedia of Type Strains, Phase IV (KMG-IV): sequencing the most valuable type-strain genomes for metagenomic binning, comparative biology and taxonomic classification.</title>
        <authorList>
            <person name="Goeker M."/>
        </authorList>
    </citation>
    <scope>NUCLEOTIDE SEQUENCE [LARGE SCALE GENOMIC DNA]</scope>
    <source>
        <strain evidence="3 4">DSM 102969</strain>
    </source>
</reference>
<dbReference type="PROSITE" id="PS51318">
    <property type="entry name" value="TAT"/>
    <property type="match status" value="1"/>
</dbReference>
<keyword evidence="1" id="KW-0732">Signal</keyword>
<sequence>MTPMLSRRRVLALAAASGLAAAAGRPAFAAGPTIRIAVLKTGTVNWELDVIRTNGFDQKHGFALDVVEVANNEATRVALQAGDVDLITSDWLLVARERGEGSDLTFVPFSSSVGSIMVKDGGGIATLADLKGKKIGVAGGPLDKNWLLIQGMAKRDFGLDLAKDAEPAFGAPPLLSEKLQSGELDAALTFWNFCARLEAGGFKSILSGLEAAQAMGAKGAISAVGYTFSEGWAAKNLDAVKGFVAASREAKELLRTSDAEWARIRPMMNADDDKVFANLRDRFRDGIPSRPIADEIADATTLYGVLADLGGEKLVGKSKTFAAGTFWSELAKG</sequence>
<dbReference type="PANTHER" id="PTHR30024:SF48">
    <property type="entry name" value="ABC TRANSPORTER SUBSTRATE-BINDING PROTEIN"/>
    <property type="match status" value="1"/>
</dbReference>
<organism evidence="3 4">
    <name type="scientific">Oharaeibacter diazotrophicus</name>
    <dbReference type="NCBI Taxonomy" id="1920512"/>
    <lineage>
        <taxon>Bacteria</taxon>
        <taxon>Pseudomonadati</taxon>
        <taxon>Pseudomonadota</taxon>
        <taxon>Alphaproteobacteria</taxon>
        <taxon>Hyphomicrobiales</taxon>
        <taxon>Pleomorphomonadaceae</taxon>
        <taxon>Oharaeibacter</taxon>
    </lineage>
</organism>
<comment type="caution">
    <text evidence="3">The sequence shown here is derived from an EMBL/GenBank/DDBJ whole genome shotgun (WGS) entry which is preliminary data.</text>
</comment>
<evidence type="ECO:0000259" key="2">
    <source>
        <dbReference type="Pfam" id="PF09084"/>
    </source>
</evidence>
<dbReference type="OrthoDB" id="5621714at2"/>
<evidence type="ECO:0000313" key="4">
    <source>
        <dbReference type="Proteomes" id="UP000294547"/>
    </source>
</evidence>
<accession>A0A4R6RM23</accession>
<dbReference type="InterPro" id="IPR015168">
    <property type="entry name" value="SsuA/THI5"/>
</dbReference>
<name>A0A4R6RM23_9HYPH</name>
<dbReference type="Proteomes" id="UP000294547">
    <property type="component" value="Unassembled WGS sequence"/>
</dbReference>
<feature type="chain" id="PRO_5020223991" evidence="1">
    <location>
        <begin position="30"/>
        <end position="333"/>
    </location>
</feature>
<dbReference type="EMBL" id="SNXY01000006">
    <property type="protein sequence ID" value="TDP86806.1"/>
    <property type="molecule type" value="Genomic_DNA"/>
</dbReference>
<evidence type="ECO:0000256" key="1">
    <source>
        <dbReference type="SAM" id="SignalP"/>
    </source>
</evidence>
<dbReference type="SUPFAM" id="SSF53850">
    <property type="entry name" value="Periplasmic binding protein-like II"/>
    <property type="match status" value="1"/>
</dbReference>
<evidence type="ECO:0000313" key="3">
    <source>
        <dbReference type="EMBL" id="TDP86806.1"/>
    </source>
</evidence>
<dbReference type="RefSeq" id="WP_126536560.1">
    <property type="nucleotide sequence ID" value="NZ_BSPM01000008.1"/>
</dbReference>
<protein>
    <submittedName>
        <fullName evidence="3">NitT/TauT family transport system substrate-binding protein</fullName>
    </submittedName>
</protein>
<feature type="domain" description="SsuA/THI5-like" evidence="2">
    <location>
        <begin position="53"/>
        <end position="252"/>
    </location>
</feature>
<proteinExistence type="predicted"/>
<dbReference type="AlphaFoldDB" id="A0A4R6RM23"/>